<dbReference type="Proteomes" id="UP000030063">
    <property type="component" value="Unassembled WGS sequence"/>
</dbReference>
<dbReference type="AlphaFoldDB" id="A0A0A1YNJ9"/>
<gene>
    <name evidence="3" type="ORF">TMS3_0101680</name>
</gene>
<dbReference type="STRING" id="1395571.TMS3_0101680"/>
<reference evidence="3 4" key="1">
    <citation type="journal article" date="2014" name="Genome Announc.">
        <title>Draft Genome Sequence of Petroleum Oil-Degrading Marine Bacterium Pseudomonas taeanensis Strain MS-3, Isolated from a Crude Oil-Contaminated Seashore.</title>
        <authorList>
            <person name="Lee S.Y."/>
            <person name="Kim S.H."/>
            <person name="Lee D.G."/>
            <person name="Shin S."/>
            <person name="Yun S.H."/>
            <person name="Choi C.W."/>
            <person name="Chung Y.H."/>
            <person name="Choi J.S."/>
            <person name="Kahng H.Y."/>
            <person name="Kim S.I."/>
        </authorList>
    </citation>
    <scope>NUCLEOTIDE SEQUENCE [LARGE SCALE GENOMIC DNA]</scope>
    <source>
        <strain evidence="3 4">MS-3</strain>
    </source>
</reference>
<dbReference type="SUPFAM" id="SSF53850">
    <property type="entry name" value="Periplasmic binding protein-like II"/>
    <property type="match status" value="1"/>
</dbReference>
<dbReference type="eggNOG" id="COG0687">
    <property type="taxonomic scope" value="Bacteria"/>
</dbReference>
<accession>A0A0A1YNJ9</accession>
<evidence type="ECO:0000313" key="4">
    <source>
        <dbReference type="Proteomes" id="UP000030063"/>
    </source>
</evidence>
<comment type="caution">
    <text evidence="3">The sequence shown here is derived from an EMBL/GenBank/DDBJ whole genome shotgun (WGS) entry which is preliminary data.</text>
</comment>
<dbReference type="CDD" id="cd13589">
    <property type="entry name" value="PBP2_polyamine_RpCGA009"/>
    <property type="match status" value="1"/>
</dbReference>
<dbReference type="PANTHER" id="PTHR30222">
    <property type="entry name" value="SPERMIDINE/PUTRESCINE-BINDING PERIPLASMIC PROTEIN"/>
    <property type="match status" value="1"/>
</dbReference>
<keyword evidence="1 2" id="KW-0732">Signal</keyword>
<evidence type="ECO:0000313" key="3">
    <source>
        <dbReference type="EMBL" id="KFX70681.1"/>
    </source>
</evidence>
<dbReference type="Gene3D" id="3.40.190.10">
    <property type="entry name" value="Periplasmic binding protein-like II"/>
    <property type="match status" value="2"/>
</dbReference>
<feature type="signal peptide" evidence="2">
    <location>
        <begin position="1"/>
        <end position="27"/>
    </location>
</feature>
<dbReference type="OrthoDB" id="9815444at2"/>
<sequence>MARSLTTGFSAFALSAALAMTSFGAHAAESLTVVSWGGAYGAAQKNHMIDPFQKDTGVKVLFEDYSGGVAEMKAQVESGNIQWDVVDLEVIDLERACSEGLLETIPHDILPAGADGTPAADDFIPEALASECAVGNIVWSVVFAYNEKTIGGTKASSIGDFFDTQKIPGKRAMRKRPQVNMEWALLADGVAPAEVYEVLATAEGQARAFAKLDTLKNDIVWFDSWSQAPQLLNDGGAVLVQSANGRFYDAIRQEGKPFVIVWDGHVYDLDAWAVLKGSPKKDLAFKFIAYVTESKPLAGMSDVAYGPTRKSSAPMMDPAAAPHLPTAHLDKGIQAGSDFWADYGESLGEKFNEWLLK</sequence>
<dbReference type="EMBL" id="AWSQ01000001">
    <property type="protein sequence ID" value="KFX70681.1"/>
    <property type="molecule type" value="Genomic_DNA"/>
</dbReference>
<dbReference type="RefSeq" id="WP_025163499.1">
    <property type="nucleotide sequence ID" value="NZ_AWSQ01000001.1"/>
</dbReference>
<name>A0A0A1YNJ9_9PSED</name>
<keyword evidence="4" id="KW-1185">Reference proteome</keyword>
<evidence type="ECO:0000256" key="2">
    <source>
        <dbReference type="SAM" id="SignalP"/>
    </source>
</evidence>
<organism evidence="3 4">
    <name type="scientific">Pseudomonas taeanensis MS-3</name>
    <dbReference type="NCBI Taxonomy" id="1395571"/>
    <lineage>
        <taxon>Bacteria</taxon>
        <taxon>Pseudomonadati</taxon>
        <taxon>Pseudomonadota</taxon>
        <taxon>Gammaproteobacteria</taxon>
        <taxon>Pseudomonadales</taxon>
        <taxon>Pseudomonadaceae</taxon>
        <taxon>Pseudomonas</taxon>
    </lineage>
</organism>
<proteinExistence type="predicted"/>
<dbReference type="InterPro" id="IPR006059">
    <property type="entry name" value="SBP"/>
</dbReference>
<dbReference type="PANTHER" id="PTHR30222:SF2">
    <property type="entry name" value="ABC TRANSPORTER SUBSTRATE-BINDING PROTEIN"/>
    <property type="match status" value="1"/>
</dbReference>
<protein>
    <submittedName>
        <fullName evidence="3">Spermidine/putrescine ABC transporter substrate-binding protein</fullName>
    </submittedName>
</protein>
<dbReference type="Pfam" id="PF13416">
    <property type="entry name" value="SBP_bac_8"/>
    <property type="match status" value="1"/>
</dbReference>
<feature type="chain" id="PRO_5001996320" evidence="2">
    <location>
        <begin position="28"/>
        <end position="357"/>
    </location>
</feature>
<evidence type="ECO:0000256" key="1">
    <source>
        <dbReference type="ARBA" id="ARBA00022729"/>
    </source>
</evidence>